<dbReference type="EMBL" id="KL367533">
    <property type="protein sequence ID" value="KFD65721.1"/>
    <property type="molecule type" value="Genomic_DNA"/>
</dbReference>
<reference evidence="2 3" key="1">
    <citation type="journal article" date="2014" name="Nat. Genet.">
        <title>Genome and transcriptome of the porcine whipworm Trichuris suis.</title>
        <authorList>
            <person name="Jex A.R."/>
            <person name="Nejsum P."/>
            <person name="Schwarz E.M."/>
            <person name="Hu L."/>
            <person name="Young N.D."/>
            <person name="Hall R.S."/>
            <person name="Korhonen P.K."/>
            <person name="Liao S."/>
            <person name="Thamsborg S."/>
            <person name="Xia J."/>
            <person name="Xu P."/>
            <person name="Wang S."/>
            <person name="Scheerlinck J.P."/>
            <person name="Hofmann A."/>
            <person name="Sternberg P.W."/>
            <person name="Wang J."/>
            <person name="Gasser R.B."/>
        </authorList>
    </citation>
    <scope>NUCLEOTIDE SEQUENCE [LARGE SCALE GENOMIC DNA]</scope>
    <source>
        <strain evidence="2">DCEP-RM93F</strain>
        <strain evidence="1">DCEP-RM93M</strain>
    </source>
</reference>
<evidence type="ECO:0000313" key="3">
    <source>
        <dbReference type="Proteomes" id="UP000030764"/>
    </source>
</evidence>
<dbReference type="Proteomes" id="UP000030758">
    <property type="component" value="Unassembled WGS sequence"/>
</dbReference>
<evidence type="ECO:0000313" key="1">
    <source>
        <dbReference type="EMBL" id="KFD47974.1"/>
    </source>
</evidence>
<dbReference type="EMBL" id="KL363308">
    <property type="protein sequence ID" value="KFD47974.1"/>
    <property type="molecule type" value="Genomic_DNA"/>
</dbReference>
<keyword evidence="3" id="KW-1185">Reference proteome</keyword>
<sequence>MVGSRANTLATESMHKVLPKIRLELCSSVDSDSRHYAILRNPVSDKRYGDSGCRSVGNWQCFYPSLYLSMHDSIYLQPFDVGKGPTISR</sequence>
<gene>
    <name evidence="1" type="ORF">M513_11151</name>
    <name evidence="2" type="ORF">M514_11151</name>
</gene>
<evidence type="ECO:0000313" key="2">
    <source>
        <dbReference type="EMBL" id="KFD65721.1"/>
    </source>
</evidence>
<accession>A0A085N8C5</accession>
<dbReference type="AlphaFoldDB" id="A0A085N8C5"/>
<protein>
    <submittedName>
        <fullName evidence="2">Uncharacterized protein</fullName>
    </submittedName>
</protein>
<name>A0A085N8C5_9BILA</name>
<proteinExistence type="predicted"/>
<organism evidence="2">
    <name type="scientific">Trichuris suis</name>
    <name type="common">pig whipworm</name>
    <dbReference type="NCBI Taxonomy" id="68888"/>
    <lineage>
        <taxon>Eukaryota</taxon>
        <taxon>Metazoa</taxon>
        <taxon>Ecdysozoa</taxon>
        <taxon>Nematoda</taxon>
        <taxon>Enoplea</taxon>
        <taxon>Dorylaimia</taxon>
        <taxon>Trichinellida</taxon>
        <taxon>Trichuridae</taxon>
        <taxon>Trichuris</taxon>
    </lineage>
</organism>
<dbReference type="Proteomes" id="UP000030764">
    <property type="component" value="Unassembled WGS sequence"/>
</dbReference>